<keyword evidence="1" id="KW-1133">Transmembrane helix</keyword>
<name>A0A6M9PXF7_9BURK</name>
<gene>
    <name evidence="2" type="ORF">DCO17_01665</name>
</gene>
<dbReference type="KEGG" id="ptrp:DCO17_01665"/>
<dbReference type="Gene3D" id="3.90.550.10">
    <property type="entry name" value="Spore Coat Polysaccharide Biosynthesis Protein SpsA, Chain A"/>
    <property type="match status" value="1"/>
</dbReference>
<reference evidence="2 3" key="1">
    <citation type="submission" date="2018-04" db="EMBL/GenBank/DDBJ databases">
        <title>Polynucleobacter sp. UH21B genome.</title>
        <authorList>
            <person name="Hahn M.W."/>
        </authorList>
    </citation>
    <scope>NUCLEOTIDE SEQUENCE [LARGE SCALE GENOMIC DNA]</scope>
    <source>
        <strain evidence="2 3">MWH-UH21B</strain>
    </source>
</reference>
<keyword evidence="1" id="KW-0472">Membrane</keyword>
<keyword evidence="1" id="KW-0812">Transmembrane</keyword>
<protein>
    <submittedName>
        <fullName evidence="2">Uncharacterized protein</fullName>
    </submittedName>
</protein>
<evidence type="ECO:0000256" key="1">
    <source>
        <dbReference type="SAM" id="Phobius"/>
    </source>
</evidence>
<keyword evidence="3" id="KW-1185">Reference proteome</keyword>
<dbReference type="SUPFAM" id="SSF53448">
    <property type="entry name" value="Nucleotide-diphospho-sugar transferases"/>
    <property type="match status" value="1"/>
</dbReference>
<evidence type="ECO:0000313" key="3">
    <source>
        <dbReference type="Proteomes" id="UP000503312"/>
    </source>
</evidence>
<evidence type="ECO:0000313" key="2">
    <source>
        <dbReference type="EMBL" id="QKM64048.1"/>
    </source>
</evidence>
<feature type="transmembrane region" description="Helical" evidence="1">
    <location>
        <begin position="293"/>
        <end position="315"/>
    </location>
</feature>
<sequence length="327" mass="37661">MLITYVIPVLDQERTILRAVFSALAIAEELDGAILVCVNKCSDSTLDLVSGLRNDRITILSSDVLLSMRENALRGLLEVKTPYACFLSGDDWLPFDGQIQLAAVAQEALINNLSPVFFGDYHIVLNQNDDSKNVICSLEETWSSTPRRRQRENIIKIHLPNLNGAWVPIDLFIAGMKAIPLYMPEELTSYAGDVPFWWFLVDSAVVQYVPVNQVNYNGELDGIEVGGYQKRARHMQLQGIFSFYSNLLDDKSMEEYFSMISREKINALTFSKNISKNELKKIAKKFSHQKDPWINYVIYGAIENYYLMFLFYQFFTRVYRKLKIWKK</sequence>
<dbReference type="Proteomes" id="UP000503312">
    <property type="component" value="Chromosome"/>
</dbReference>
<organism evidence="2 3">
    <name type="scientific">Polynucleobacter tropicus</name>
    <dbReference type="NCBI Taxonomy" id="1743174"/>
    <lineage>
        <taxon>Bacteria</taxon>
        <taxon>Pseudomonadati</taxon>
        <taxon>Pseudomonadota</taxon>
        <taxon>Betaproteobacteria</taxon>
        <taxon>Burkholderiales</taxon>
        <taxon>Burkholderiaceae</taxon>
        <taxon>Polynucleobacter</taxon>
    </lineage>
</organism>
<dbReference type="EMBL" id="CP028942">
    <property type="protein sequence ID" value="QKM64048.1"/>
    <property type="molecule type" value="Genomic_DNA"/>
</dbReference>
<dbReference type="InterPro" id="IPR029044">
    <property type="entry name" value="Nucleotide-diphossugar_trans"/>
</dbReference>
<proteinExistence type="predicted"/>
<dbReference type="AlphaFoldDB" id="A0A6M9PXF7"/>
<dbReference type="CDD" id="cd00761">
    <property type="entry name" value="Glyco_tranf_GTA_type"/>
    <property type="match status" value="1"/>
</dbReference>
<accession>A0A6M9PXF7</accession>